<dbReference type="InterPro" id="IPR001818">
    <property type="entry name" value="Pept_M10_metallopeptidase"/>
</dbReference>
<dbReference type="PANTHER" id="PTHR10201:SF165">
    <property type="entry name" value="COLLAGENASE 3"/>
    <property type="match status" value="1"/>
</dbReference>
<feature type="binding site" evidence="21">
    <location>
        <position position="162"/>
    </location>
    <ligand>
        <name>Ca(2+)</name>
        <dbReference type="ChEBI" id="CHEBI:29108"/>
        <label>2</label>
    </ligand>
</feature>
<sequence>METAGLILLLTVTYSVAVPLSSEESSEDMQDWLTAEKYLRRFYDLPAGLQGAETSSDTMRQKIREMQAFFQLEVTGSLDSNTLEVMAKPRCGVPDVAEYNLFPKNPKWKNPKWKSNPVTFRIVNYTPDLHKSDVDRAIRNALNVWSEVTPLKFKKLYEGNADIMIGFGSKEHGDYNPFDGPNGLLAHAYPPGQGMGGDTHFDEDETWTKDSHEYNLFLVASHEFGHALGLSHSTDPGALMYPVYSYAQGFPLSEDDIQGIQALYGPNPNPPYVKPKPVAPNKCDPMLTFDAVTELRGETIIFKDRFYWRLHPQLPEPDQTLIKSTWPAIPKKVDAAYENPEKDLVFIFSGIKMWALNGYTLVEGYPKYIHKLGLPKSVRKIDAAVYIPDTGRTLLFTDEEYWSYDDNRGSMDRGYPRRIEDDFPGIGEEVDAAAYHYGYLYFYRDQIQFEYSFHARKVIRIMRTNSILNC</sequence>
<feature type="short sequence motif" description="Cysteine switch" evidence="24">
    <location>
        <begin position="89"/>
        <end position="96"/>
    </location>
</feature>
<evidence type="ECO:0000256" key="20">
    <source>
        <dbReference type="PIRSR" id="PIRSR001191-2"/>
    </source>
</evidence>
<keyword evidence="9" id="KW-0677">Repeat</keyword>
<dbReference type="GO" id="GO:0005615">
    <property type="term" value="C:extracellular space"/>
    <property type="evidence" value="ECO:0007669"/>
    <property type="project" value="TreeGrafter"/>
</dbReference>
<evidence type="ECO:0000256" key="1">
    <source>
        <dbReference type="ARBA" id="ARBA00004498"/>
    </source>
</evidence>
<keyword evidence="6" id="KW-0645">Protease</keyword>
<feature type="binding site" evidence="21">
    <location>
        <position position="336"/>
    </location>
    <ligand>
        <name>Ca(2+)</name>
        <dbReference type="ChEBI" id="CHEBI:29108"/>
        <label>5</label>
    </ligand>
</feature>
<feature type="repeat" description="Hemopexin" evidence="25">
    <location>
        <begin position="280"/>
        <end position="329"/>
    </location>
</feature>
<feature type="binding site" evidence="21">
    <location>
        <position position="290"/>
    </location>
    <ligand>
        <name>Ca(2+)</name>
        <dbReference type="ChEBI" id="CHEBI:29108"/>
        <label>4</label>
    </ligand>
</feature>
<dbReference type="Pfam" id="PF00413">
    <property type="entry name" value="Peptidase_M10"/>
    <property type="match status" value="1"/>
</dbReference>
<dbReference type="GO" id="GO:0030198">
    <property type="term" value="P:extracellular matrix organization"/>
    <property type="evidence" value="ECO:0007669"/>
    <property type="project" value="TreeGrafter"/>
</dbReference>
<dbReference type="InterPro" id="IPR036365">
    <property type="entry name" value="PGBD-like_sf"/>
</dbReference>
<keyword evidence="8 26" id="KW-0732">Signal</keyword>
<evidence type="ECO:0000256" key="5">
    <source>
        <dbReference type="ARBA" id="ARBA00022530"/>
    </source>
</evidence>
<feature type="binding site" evidence="20">
    <location>
        <position position="226"/>
    </location>
    <ligand>
        <name>Zn(2+)</name>
        <dbReference type="ChEBI" id="CHEBI:29105"/>
        <label>2</label>
        <note>catalytic</note>
    </ligand>
</feature>
<dbReference type="Pfam" id="PF00045">
    <property type="entry name" value="Hemopexin"/>
    <property type="match status" value="3"/>
</dbReference>
<feature type="binding site" evidence="21">
    <location>
        <position position="200"/>
    </location>
    <ligand>
        <name>Zn(2+)</name>
        <dbReference type="ChEBI" id="CHEBI:29105"/>
        <label>1</label>
    </ligand>
</feature>
<dbReference type="AlphaFoldDB" id="A0A9Q1D3I6"/>
<evidence type="ECO:0000256" key="17">
    <source>
        <dbReference type="ARBA" id="ARBA00023180"/>
    </source>
</evidence>
<evidence type="ECO:0000256" key="3">
    <source>
        <dbReference type="ARBA" id="ARBA00018037"/>
    </source>
</evidence>
<feature type="binding site" evidence="21">
    <location>
        <position position="179"/>
    </location>
    <ligand>
        <name>Ca(2+)</name>
        <dbReference type="ChEBI" id="CHEBI:29108"/>
        <label>3</label>
    </ligand>
</feature>
<feature type="binding site" evidence="21">
    <location>
        <position position="172"/>
    </location>
    <ligand>
        <name>Zn(2+)</name>
        <dbReference type="ChEBI" id="CHEBI:29105"/>
        <label>1</label>
    </ligand>
</feature>
<dbReference type="InterPro" id="IPR000585">
    <property type="entry name" value="Hemopexin-like_dom"/>
</dbReference>
<dbReference type="Gene3D" id="3.40.390.10">
    <property type="entry name" value="Collagenase (Catalytic Domain)"/>
    <property type="match status" value="1"/>
</dbReference>
<feature type="domain" description="Peptidase metallopeptidase" evidence="27">
    <location>
        <begin position="109"/>
        <end position="266"/>
    </location>
</feature>
<keyword evidence="29" id="KW-1185">Reference proteome</keyword>
<evidence type="ECO:0000256" key="7">
    <source>
        <dbReference type="ARBA" id="ARBA00022723"/>
    </source>
</evidence>
<feature type="binding site" evidence="21">
    <location>
        <position position="384"/>
    </location>
    <ligand>
        <name>Ca(2+)</name>
        <dbReference type="ChEBI" id="CHEBI:29108"/>
        <label>5</label>
    </ligand>
</feature>
<feature type="binding site" evidence="21">
    <location>
        <position position="240"/>
    </location>
    <ligand>
        <name>Zn(2+)</name>
        <dbReference type="ChEBI" id="CHEBI:29105"/>
        <label>2</label>
        <note>catalytic</note>
    </ligand>
</feature>
<evidence type="ECO:0000256" key="25">
    <source>
        <dbReference type="PROSITE-ProRule" id="PRU01011"/>
    </source>
</evidence>
<feature type="binding site" evidence="21">
    <location>
        <position position="202"/>
    </location>
    <ligand>
        <name>Ca(2+)</name>
        <dbReference type="ChEBI" id="CHEBI:29108"/>
        <label>3</label>
    </ligand>
</feature>
<accession>A0A9Q1D3I6</accession>
<dbReference type="SUPFAM" id="SSF47090">
    <property type="entry name" value="PGBD-like"/>
    <property type="match status" value="1"/>
</dbReference>
<evidence type="ECO:0000256" key="6">
    <source>
        <dbReference type="ARBA" id="ARBA00022670"/>
    </source>
</evidence>
<evidence type="ECO:0000256" key="9">
    <source>
        <dbReference type="ARBA" id="ARBA00022737"/>
    </source>
</evidence>
<evidence type="ECO:0000256" key="24">
    <source>
        <dbReference type="PIRSR" id="PIRSR621190-5"/>
    </source>
</evidence>
<feature type="binding site" description="in inhibited form" evidence="21">
    <location>
        <position position="91"/>
    </location>
    <ligand>
        <name>Zn(2+)</name>
        <dbReference type="ChEBI" id="CHEBI:29105"/>
        <label>2</label>
        <note>catalytic</note>
    </ligand>
</feature>
<dbReference type="GO" id="GO:0004222">
    <property type="term" value="F:metalloendopeptidase activity"/>
    <property type="evidence" value="ECO:0007669"/>
    <property type="project" value="InterPro"/>
</dbReference>
<dbReference type="GO" id="GO:0006508">
    <property type="term" value="P:proteolysis"/>
    <property type="evidence" value="ECO:0007669"/>
    <property type="project" value="UniProtKB-KW"/>
</dbReference>
<evidence type="ECO:0000313" key="29">
    <source>
        <dbReference type="Proteomes" id="UP001152803"/>
    </source>
</evidence>
<feature type="signal peptide" evidence="26">
    <location>
        <begin position="1"/>
        <end position="17"/>
    </location>
</feature>
<comment type="cofactor">
    <cofactor evidence="21">
        <name>Zn(2+)</name>
        <dbReference type="ChEBI" id="CHEBI:29105"/>
    </cofactor>
    <text evidence="21">Binds 2 Zn(2+) ions per subunit.</text>
</comment>
<dbReference type="Gene3D" id="2.110.10.10">
    <property type="entry name" value="Hemopexin-like domain"/>
    <property type="match status" value="1"/>
</dbReference>
<dbReference type="InterPro" id="IPR021190">
    <property type="entry name" value="Pept_M10A"/>
</dbReference>
<dbReference type="OrthoDB" id="406838at2759"/>
<evidence type="ECO:0000313" key="28">
    <source>
        <dbReference type="EMBL" id="KAJ8257151.1"/>
    </source>
</evidence>
<keyword evidence="12 21" id="KW-0106">Calcium</keyword>
<keyword evidence="5" id="KW-0272">Extracellular matrix</keyword>
<dbReference type="FunFam" id="3.40.390.10:FF:000007">
    <property type="entry name" value="Collagenase 3"/>
    <property type="match status" value="1"/>
</dbReference>
<dbReference type="SMART" id="SM00235">
    <property type="entry name" value="ZnMc"/>
    <property type="match status" value="1"/>
</dbReference>
<dbReference type="InterPro" id="IPR018487">
    <property type="entry name" value="Hemopexin-like_repeat"/>
</dbReference>
<evidence type="ECO:0000256" key="2">
    <source>
        <dbReference type="ARBA" id="ARBA00010370"/>
    </source>
</evidence>
<feature type="binding site" evidence="21">
    <location>
        <position position="334"/>
    </location>
    <ligand>
        <name>Ca(2+)</name>
        <dbReference type="ChEBI" id="CHEBI:29108"/>
        <label>4</label>
    </ligand>
</feature>
<keyword evidence="13" id="KW-0482">Metalloprotease</keyword>
<comment type="cofactor">
    <cofactor evidence="21">
        <name>Ca(2+)</name>
        <dbReference type="ChEBI" id="CHEBI:29108"/>
    </cofactor>
    <text evidence="21">Can bind about 5 Ca(2+) ions per subunit.</text>
</comment>
<feature type="binding site" evidence="20">
    <location>
        <position position="222"/>
    </location>
    <ligand>
        <name>Zn(2+)</name>
        <dbReference type="ChEBI" id="CHEBI:29105"/>
        <label>2</label>
        <note>catalytic</note>
    </ligand>
</feature>
<keyword evidence="17" id="KW-0325">Glycoprotein</keyword>
<evidence type="ECO:0000256" key="13">
    <source>
        <dbReference type="ARBA" id="ARBA00023049"/>
    </source>
</evidence>
<feature type="repeat" description="Hemopexin" evidence="25">
    <location>
        <begin position="378"/>
        <end position="426"/>
    </location>
</feature>
<feature type="binding site" evidence="21">
    <location>
        <position position="431"/>
    </location>
    <ligand>
        <name>Ca(2+)</name>
        <dbReference type="ChEBI" id="CHEBI:29108"/>
        <label>4</label>
    </ligand>
</feature>
<evidence type="ECO:0000259" key="27">
    <source>
        <dbReference type="SMART" id="SM00235"/>
    </source>
</evidence>
<feature type="binding site" evidence="20">
    <location>
        <position position="232"/>
    </location>
    <ligand>
        <name>Zn(2+)</name>
        <dbReference type="ChEBI" id="CHEBI:29105"/>
        <label>2</label>
        <note>catalytic</note>
    </ligand>
</feature>
<feature type="repeat" description="Hemopexin" evidence="25">
    <location>
        <begin position="330"/>
        <end position="376"/>
    </location>
</feature>
<feature type="binding site" evidence="21">
    <location>
        <position position="205"/>
    </location>
    <ligand>
        <name>Ca(2+)</name>
        <dbReference type="ChEBI" id="CHEBI:29108"/>
        <label>3</label>
    </ligand>
</feature>
<keyword evidence="11 20" id="KW-0862">Zinc</keyword>
<feature type="binding site" evidence="21">
    <location>
        <position position="198"/>
    </location>
    <ligand>
        <name>Ca(2+)</name>
        <dbReference type="ChEBI" id="CHEBI:29108"/>
        <label>2</label>
    </ligand>
</feature>
<feature type="active site" evidence="19">
    <location>
        <position position="223"/>
    </location>
</feature>
<evidence type="ECO:0000256" key="15">
    <source>
        <dbReference type="ARBA" id="ARBA00023145"/>
    </source>
</evidence>
<evidence type="ECO:0000256" key="18">
    <source>
        <dbReference type="ARBA" id="ARBA00031807"/>
    </source>
</evidence>
<dbReference type="InterPro" id="IPR002477">
    <property type="entry name" value="Peptidoglycan-bd-like"/>
</dbReference>
<comment type="caution">
    <text evidence="28">The sequence shown here is derived from an EMBL/GenBank/DDBJ whole genome shotgun (WGS) entry which is preliminary data.</text>
</comment>
<dbReference type="SMART" id="SM00120">
    <property type="entry name" value="HX"/>
    <property type="match status" value="4"/>
</dbReference>
<comment type="similarity">
    <text evidence="2">Belongs to the peptidase M10A family.</text>
</comment>
<dbReference type="CDD" id="cd04278">
    <property type="entry name" value="ZnMc_MMP"/>
    <property type="match status" value="1"/>
</dbReference>
<dbReference type="CDD" id="cd00094">
    <property type="entry name" value="HX"/>
    <property type="match status" value="1"/>
</dbReference>
<evidence type="ECO:0000256" key="26">
    <source>
        <dbReference type="SAM" id="SignalP"/>
    </source>
</evidence>
<evidence type="ECO:0000256" key="12">
    <source>
        <dbReference type="ARBA" id="ARBA00022837"/>
    </source>
</evidence>
<feature type="disulfide bond" evidence="22">
    <location>
        <begin position="283"/>
        <end position="470"/>
    </location>
</feature>
<feature type="binding site" evidence="21">
    <location>
        <position position="128"/>
    </location>
    <ligand>
        <name>Ca(2+)</name>
        <dbReference type="ChEBI" id="CHEBI:29108"/>
        <label>1</label>
    </ligand>
</feature>
<feature type="binding site" evidence="21">
    <location>
        <position position="180"/>
    </location>
    <ligand>
        <name>Ca(2+)</name>
        <dbReference type="ChEBI" id="CHEBI:29108"/>
        <label>3</label>
    </ligand>
</feature>
<evidence type="ECO:0000256" key="4">
    <source>
        <dbReference type="ARBA" id="ARBA00022525"/>
    </source>
</evidence>
<dbReference type="PROSITE" id="PS00546">
    <property type="entry name" value="CYSTEINE_SWITCH"/>
    <property type="match status" value="1"/>
</dbReference>
<organism evidence="28 29">
    <name type="scientific">Conger conger</name>
    <name type="common">Conger eel</name>
    <name type="synonym">Muraena conger</name>
    <dbReference type="NCBI Taxonomy" id="82655"/>
    <lineage>
        <taxon>Eukaryota</taxon>
        <taxon>Metazoa</taxon>
        <taxon>Chordata</taxon>
        <taxon>Craniata</taxon>
        <taxon>Vertebrata</taxon>
        <taxon>Euteleostomi</taxon>
        <taxon>Actinopterygii</taxon>
        <taxon>Neopterygii</taxon>
        <taxon>Teleostei</taxon>
        <taxon>Anguilliformes</taxon>
        <taxon>Congridae</taxon>
        <taxon>Conger</taxon>
    </lineage>
</organism>
<evidence type="ECO:0000256" key="16">
    <source>
        <dbReference type="ARBA" id="ARBA00023157"/>
    </source>
</evidence>
<dbReference type="InterPro" id="IPR018486">
    <property type="entry name" value="Hemopexin_CS"/>
</dbReference>
<feature type="chain" id="PRO_5040430121" description="Collagenase 3" evidence="26">
    <location>
        <begin position="18"/>
        <end position="470"/>
    </location>
</feature>
<keyword evidence="10" id="KW-0378">Hydrolase</keyword>
<evidence type="ECO:0000256" key="10">
    <source>
        <dbReference type="ARBA" id="ARBA00022801"/>
    </source>
</evidence>
<dbReference type="GO" id="GO:0031012">
    <property type="term" value="C:extracellular matrix"/>
    <property type="evidence" value="ECO:0007669"/>
    <property type="project" value="InterPro"/>
</dbReference>
<protein>
    <recommendedName>
        <fullName evidence="3">Collagenase 3</fullName>
    </recommendedName>
    <alternativeName>
        <fullName evidence="18">Matrix metalloproteinase-13</fullName>
    </alternativeName>
</protein>
<dbReference type="PANTHER" id="PTHR10201">
    <property type="entry name" value="MATRIX METALLOPROTEINASE"/>
    <property type="match status" value="1"/>
</dbReference>
<keyword evidence="15" id="KW-0865">Zymogen</keyword>
<dbReference type="SUPFAM" id="SSF55486">
    <property type="entry name" value="Metalloproteases ('zincins'), catalytic domain"/>
    <property type="match status" value="1"/>
</dbReference>
<feature type="modified residue" description="Phosphotyrosine; by PKDCC" evidence="23">
    <location>
        <position position="365"/>
    </location>
</feature>
<dbReference type="PIRSF" id="PIRSF001191">
    <property type="entry name" value="Peptidase_M10A_matrix"/>
    <property type="match status" value="1"/>
</dbReference>
<evidence type="ECO:0000256" key="22">
    <source>
        <dbReference type="PIRSR" id="PIRSR621190-3"/>
    </source>
</evidence>
<dbReference type="InterPro" id="IPR006026">
    <property type="entry name" value="Peptidase_Metallo"/>
</dbReference>
<dbReference type="PRINTS" id="PR00138">
    <property type="entry name" value="MATRIXIN"/>
</dbReference>
<dbReference type="Pfam" id="PF01471">
    <property type="entry name" value="PG_binding_1"/>
    <property type="match status" value="1"/>
</dbReference>
<dbReference type="GO" id="GO:0030574">
    <property type="term" value="P:collagen catabolic process"/>
    <property type="evidence" value="ECO:0007669"/>
    <property type="project" value="UniProtKB-KW"/>
</dbReference>
<dbReference type="EMBL" id="JAFJMO010000014">
    <property type="protein sequence ID" value="KAJ8257151.1"/>
    <property type="molecule type" value="Genomic_DNA"/>
</dbReference>
<evidence type="ECO:0000256" key="14">
    <source>
        <dbReference type="ARBA" id="ARBA00023105"/>
    </source>
</evidence>
<dbReference type="PROSITE" id="PS51642">
    <property type="entry name" value="HEMOPEXIN_2"/>
    <property type="match status" value="3"/>
</dbReference>
<keyword evidence="4" id="KW-0964">Secreted</keyword>
<dbReference type="PROSITE" id="PS00024">
    <property type="entry name" value="HEMOPEXIN"/>
    <property type="match status" value="1"/>
</dbReference>
<gene>
    <name evidence="28" type="ORF">COCON_G00193030</name>
</gene>
<dbReference type="Proteomes" id="UP001152803">
    <property type="component" value="Unassembled WGS sequence"/>
</dbReference>
<evidence type="ECO:0000256" key="19">
    <source>
        <dbReference type="PIRSR" id="PIRSR001191-1"/>
    </source>
</evidence>
<feature type="binding site" evidence="21">
    <location>
        <position position="196"/>
    </location>
    <ligand>
        <name>Ca(2+)</name>
        <dbReference type="ChEBI" id="CHEBI:29108"/>
        <label>2</label>
    </ligand>
</feature>
<reference evidence="28" key="1">
    <citation type="journal article" date="2023" name="Science">
        <title>Genome structures resolve the early diversification of teleost fishes.</title>
        <authorList>
            <person name="Parey E."/>
            <person name="Louis A."/>
            <person name="Montfort J."/>
            <person name="Bouchez O."/>
            <person name="Roques C."/>
            <person name="Iampietro C."/>
            <person name="Lluch J."/>
            <person name="Castinel A."/>
            <person name="Donnadieu C."/>
            <person name="Desvignes T."/>
            <person name="Floi Bucao C."/>
            <person name="Jouanno E."/>
            <person name="Wen M."/>
            <person name="Mejri S."/>
            <person name="Dirks R."/>
            <person name="Jansen H."/>
            <person name="Henkel C."/>
            <person name="Chen W.J."/>
            <person name="Zahm M."/>
            <person name="Cabau C."/>
            <person name="Klopp C."/>
            <person name="Thompson A.W."/>
            <person name="Robinson-Rechavi M."/>
            <person name="Braasch I."/>
            <person name="Lecointre G."/>
            <person name="Bobe J."/>
            <person name="Postlethwait J.H."/>
            <person name="Berthelot C."/>
            <person name="Roest Crollius H."/>
            <person name="Guiguen Y."/>
        </authorList>
    </citation>
    <scope>NUCLEOTIDE SEQUENCE</scope>
    <source>
        <strain evidence="28">Concon-B</strain>
    </source>
</reference>
<dbReference type="InterPro" id="IPR036375">
    <property type="entry name" value="Hemopexin-like_dom_sf"/>
</dbReference>
<keyword evidence="7 20" id="KW-0479">Metal-binding</keyword>
<feature type="binding site" evidence="21">
    <location>
        <position position="174"/>
    </location>
    <ligand>
        <name>Zn(2+)</name>
        <dbReference type="ChEBI" id="CHEBI:29105"/>
        <label>1</label>
    </ligand>
</feature>
<dbReference type="SUPFAM" id="SSF50923">
    <property type="entry name" value="Hemopexin-like domain"/>
    <property type="match status" value="1"/>
</dbReference>
<keyword evidence="14" id="KW-0177">Collagen degradation</keyword>
<feature type="binding site" evidence="21">
    <location>
        <position position="184"/>
    </location>
    <ligand>
        <name>Ca(2+)</name>
        <dbReference type="ChEBI" id="CHEBI:29108"/>
        <label>3</label>
    </ligand>
</feature>
<name>A0A9Q1D3I6_CONCO</name>
<evidence type="ECO:0000256" key="21">
    <source>
        <dbReference type="PIRSR" id="PIRSR621190-2"/>
    </source>
</evidence>
<evidence type="ECO:0000256" key="11">
    <source>
        <dbReference type="ARBA" id="ARBA00022833"/>
    </source>
</evidence>
<dbReference type="InterPro" id="IPR024079">
    <property type="entry name" value="MetalloPept_cat_dom_sf"/>
</dbReference>
<dbReference type="GO" id="GO:0008270">
    <property type="term" value="F:zinc ion binding"/>
    <property type="evidence" value="ECO:0007669"/>
    <property type="project" value="InterPro"/>
</dbReference>
<feature type="binding site" evidence="21">
    <location>
        <position position="205"/>
    </location>
    <ligand>
        <name>Ca(2+)</name>
        <dbReference type="ChEBI" id="CHEBI:29108"/>
        <label>1</label>
    </ligand>
</feature>
<comment type="subcellular location">
    <subcellularLocation>
        <location evidence="1">Secreted</location>
        <location evidence="1">Extracellular space</location>
        <location evidence="1">Extracellular matrix</location>
    </subcellularLocation>
</comment>
<evidence type="ECO:0000256" key="8">
    <source>
        <dbReference type="ARBA" id="ARBA00022729"/>
    </source>
</evidence>
<keyword evidence="16 22" id="KW-1015">Disulfide bond</keyword>
<dbReference type="InterPro" id="IPR033739">
    <property type="entry name" value="M10A_MMP"/>
</dbReference>
<proteinExistence type="inferred from homology"/>
<dbReference type="InterPro" id="IPR021158">
    <property type="entry name" value="Pept_M10A_Zn_BS"/>
</dbReference>
<feature type="binding site" evidence="21">
    <location>
        <position position="187"/>
    </location>
    <ligand>
        <name>Zn(2+)</name>
        <dbReference type="ChEBI" id="CHEBI:29105"/>
        <label>1</label>
    </ligand>
</feature>
<dbReference type="FunFam" id="2.110.10.10:FF:000002">
    <property type="entry name" value="Matrix metallopeptidase 3"/>
    <property type="match status" value="1"/>
</dbReference>
<evidence type="ECO:0000256" key="23">
    <source>
        <dbReference type="PIRSR" id="PIRSR621190-4"/>
    </source>
</evidence>